<dbReference type="Proteomes" id="UP001209570">
    <property type="component" value="Unassembled WGS sequence"/>
</dbReference>
<feature type="domain" description="Beta-lactamase-related" evidence="1">
    <location>
        <begin position="83"/>
        <end position="430"/>
    </location>
</feature>
<evidence type="ECO:0000313" key="3">
    <source>
        <dbReference type="Proteomes" id="UP001209570"/>
    </source>
</evidence>
<dbReference type="Gene3D" id="3.40.710.10">
    <property type="entry name" value="DD-peptidase/beta-lactamase superfamily"/>
    <property type="match status" value="1"/>
</dbReference>
<reference evidence="2" key="1">
    <citation type="submission" date="2021-12" db="EMBL/GenBank/DDBJ databases">
        <title>Prjna785345.</title>
        <authorList>
            <person name="Rujirawat T."/>
            <person name="Krajaejun T."/>
        </authorList>
    </citation>
    <scope>NUCLEOTIDE SEQUENCE</scope>
    <source>
        <strain evidence="2">Pi057C3</strain>
    </source>
</reference>
<comment type="caution">
    <text evidence="2">The sequence shown here is derived from an EMBL/GenBank/DDBJ whole genome shotgun (WGS) entry which is preliminary data.</text>
</comment>
<sequence>MRASSFGYGALVLVAAAIAGIDGRLVLPFSVQLNAYKHRHSLDAITRQTLEQQVAEYYQGSGFPRAGRSLAQKVAEADAFLTREIGKTNLVGVGVSVVYEDAVVMSKGYGSLQANESSKAVTSKSLFQIASVTKTMVAIGIALLVDEGKLGWTDTVKKHLPWFKLADPYVEKHLTIGDLLAMNSGFGRRPDAADDIGAFPTEREYVEALQFIKPERSLREKYEYSNTNYVILGQVLEGVSGMPWHQFLKERVWQPLGMNRTFASISFIPRELYGEVNAGHNDCADGVMGPFDIVTAPQMHLPPGRKQFLDASGSVVTSPSDMATFMRLLLNKGSVDGTQLFKSTTTIAEMIRGKAVVDEDFETYNSQMGFQFESDGNTLASGYGFDTVGPVMWGRPYYDKGGDLIGHATRTGFAPVDRLGVAVFSNTEPYAFRVGFNVDQFRSYLMGIFLDVPKSILDFEYARWTHYTPLPPPFPGATPNNYCFGPTPELPLSSKQQDLLIGTYESIDAPQYFPRIKITRDTRDTSKLFVSYGVIASRLTLAEKENDTWYLMILEPSATPIAATVDEATGRVDIDAGVEFRKVVSEVDSRSFA</sequence>
<organism evidence="2 3">
    <name type="scientific">Pythium insidiosum</name>
    <name type="common">Pythiosis disease agent</name>
    <dbReference type="NCBI Taxonomy" id="114742"/>
    <lineage>
        <taxon>Eukaryota</taxon>
        <taxon>Sar</taxon>
        <taxon>Stramenopiles</taxon>
        <taxon>Oomycota</taxon>
        <taxon>Peronosporomycetes</taxon>
        <taxon>Pythiales</taxon>
        <taxon>Pythiaceae</taxon>
        <taxon>Pythium</taxon>
    </lineage>
</organism>
<dbReference type="Pfam" id="PF00144">
    <property type="entry name" value="Beta-lactamase"/>
    <property type="match status" value="1"/>
</dbReference>
<dbReference type="SUPFAM" id="SSF56601">
    <property type="entry name" value="beta-lactamase/transpeptidase-like"/>
    <property type="match status" value="1"/>
</dbReference>
<evidence type="ECO:0000259" key="1">
    <source>
        <dbReference type="Pfam" id="PF00144"/>
    </source>
</evidence>
<dbReference type="InterPro" id="IPR050491">
    <property type="entry name" value="AmpC-like"/>
</dbReference>
<protein>
    <recommendedName>
        <fullName evidence="1">Beta-lactamase-related domain-containing protein</fullName>
    </recommendedName>
</protein>
<gene>
    <name evidence="2" type="ORF">P43SY_010378</name>
</gene>
<proteinExistence type="predicted"/>
<dbReference type="InterPro" id="IPR012338">
    <property type="entry name" value="Beta-lactam/transpept-like"/>
</dbReference>
<keyword evidence="3" id="KW-1185">Reference proteome</keyword>
<dbReference type="InterPro" id="IPR001466">
    <property type="entry name" value="Beta-lactam-related"/>
</dbReference>
<evidence type="ECO:0000313" key="2">
    <source>
        <dbReference type="EMBL" id="KAJ0391886.1"/>
    </source>
</evidence>
<accession>A0AAD5Q5D6</accession>
<dbReference type="PANTHER" id="PTHR46825">
    <property type="entry name" value="D-ALANYL-D-ALANINE-CARBOXYPEPTIDASE/ENDOPEPTIDASE AMPH"/>
    <property type="match status" value="1"/>
</dbReference>
<dbReference type="PANTHER" id="PTHR46825:SF9">
    <property type="entry name" value="BETA-LACTAMASE-RELATED DOMAIN-CONTAINING PROTEIN"/>
    <property type="match status" value="1"/>
</dbReference>
<name>A0AAD5Q5D6_PYTIN</name>
<dbReference type="AlphaFoldDB" id="A0AAD5Q5D6"/>
<dbReference type="EMBL" id="JAKCXM010000800">
    <property type="protein sequence ID" value="KAJ0391886.1"/>
    <property type="molecule type" value="Genomic_DNA"/>
</dbReference>